<feature type="compositionally biased region" description="Polar residues" evidence="1">
    <location>
        <begin position="103"/>
        <end position="118"/>
    </location>
</feature>
<dbReference type="AlphaFoldDB" id="A0A9X0CXM0"/>
<organism evidence="2 3">
    <name type="scientific">Desmophyllum pertusum</name>
    <dbReference type="NCBI Taxonomy" id="174260"/>
    <lineage>
        <taxon>Eukaryota</taxon>
        <taxon>Metazoa</taxon>
        <taxon>Cnidaria</taxon>
        <taxon>Anthozoa</taxon>
        <taxon>Hexacorallia</taxon>
        <taxon>Scleractinia</taxon>
        <taxon>Caryophylliina</taxon>
        <taxon>Caryophylliidae</taxon>
        <taxon>Desmophyllum</taxon>
    </lineage>
</organism>
<feature type="region of interest" description="Disordered" evidence="1">
    <location>
        <begin position="49"/>
        <end position="125"/>
    </location>
</feature>
<gene>
    <name evidence="2" type="ORF">OS493_017814</name>
</gene>
<name>A0A9X0CXM0_9CNID</name>
<evidence type="ECO:0000313" key="2">
    <source>
        <dbReference type="EMBL" id="KAJ7379301.1"/>
    </source>
</evidence>
<accession>A0A9X0CXM0</accession>
<keyword evidence="3" id="KW-1185">Reference proteome</keyword>
<comment type="caution">
    <text evidence="2">The sequence shown here is derived from an EMBL/GenBank/DDBJ whole genome shotgun (WGS) entry which is preliminary data.</text>
</comment>
<proteinExistence type="predicted"/>
<evidence type="ECO:0000313" key="3">
    <source>
        <dbReference type="Proteomes" id="UP001163046"/>
    </source>
</evidence>
<feature type="compositionally biased region" description="Polar residues" evidence="1">
    <location>
        <begin position="63"/>
        <end position="76"/>
    </location>
</feature>
<reference evidence="2" key="1">
    <citation type="submission" date="2023-01" db="EMBL/GenBank/DDBJ databases">
        <title>Genome assembly of the deep-sea coral Lophelia pertusa.</title>
        <authorList>
            <person name="Herrera S."/>
            <person name="Cordes E."/>
        </authorList>
    </citation>
    <scope>NUCLEOTIDE SEQUENCE</scope>
    <source>
        <strain evidence="2">USNM1676648</strain>
        <tissue evidence="2">Polyp</tissue>
    </source>
</reference>
<sequence length="154" mass="17968">MVRQQCLACNNLMTESSRACVCGHVFEEASRFIGGKRFSEYRAKLYSKLETNRTRREARENKPQSTSSPQPVSNPKNRGLKQKRRSAEQSISDKRKRRKRFSRLQTNPSSALKQQPSRRNIVPPELSNRLPSALREINRRILVQNIMWLGLERE</sequence>
<evidence type="ECO:0000256" key="1">
    <source>
        <dbReference type="SAM" id="MobiDB-lite"/>
    </source>
</evidence>
<dbReference type="OrthoDB" id="5974296at2759"/>
<dbReference type="EMBL" id="MU826359">
    <property type="protein sequence ID" value="KAJ7379301.1"/>
    <property type="molecule type" value="Genomic_DNA"/>
</dbReference>
<protein>
    <submittedName>
        <fullName evidence="2">Uncharacterized protein</fullName>
    </submittedName>
</protein>
<feature type="compositionally biased region" description="Basic and acidic residues" evidence="1">
    <location>
        <begin position="50"/>
        <end position="62"/>
    </location>
</feature>
<dbReference type="Proteomes" id="UP001163046">
    <property type="component" value="Unassembled WGS sequence"/>
</dbReference>